<feature type="transmembrane region" description="Helical" evidence="9">
    <location>
        <begin position="33"/>
        <end position="53"/>
    </location>
</feature>
<dbReference type="FunFam" id="1.20.1250.20:FF:000218">
    <property type="entry name" value="facilitated trehalose transporter Tret1"/>
    <property type="match status" value="1"/>
</dbReference>
<evidence type="ECO:0000256" key="2">
    <source>
        <dbReference type="ARBA" id="ARBA00022448"/>
    </source>
</evidence>
<dbReference type="InterPro" id="IPR036259">
    <property type="entry name" value="MFS_trans_sf"/>
</dbReference>
<feature type="transmembrane region" description="Helical" evidence="9">
    <location>
        <begin position="228"/>
        <end position="254"/>
    </location>
</feature>
<organism evidence="11 12">
    <name type="scientific">Psylliodes chrysocephalus</name>
    <dbReference type="NCBI Taxonomy" id="3402493"/>
    <lineage>
        <taxon>Eukaryota</taxon>
        <taxon>Metazoa</taxon>
        <taxon>Ecdysozoa</taxon>
        <taxon>Arthropoda</taxon>
        <taxon>Hexapoda</taxon>
        <taxon>Insecta</taxon>
        <taxon>Pterygota</taxon>
        <taxon>Neoptera</taxon>
        <taxon>Endopterygota</taxon>
        <taxon>Coleoptera</taxon>
        <taxon>Polyphaga</taxon>
        <taxon>Cucujiformia</taxon>
        <taxon>Chrysomeloidea</taxon>
        <taxon>Chrysomelidae</taxon>
        <taxon>Galerucinae</taxon>
        <taxon>Alticini</taxon>
        <taxon>Psylliodes</taxon>
    </lineage>
</organism>
<dbReference type="Pfam" id="PF00083">
    <property type="entry name" value="Sugar_tr"/>
    <property type="match status" value="1"/>
</dbReference>
<feature type="transmembrane region" description="Helical" evidence="9">
    <location>
        <begin position="362"/>
        <end position="382"/>
    </location>
</feature>
<name>A0A9P0GD53_9CUCU</name>
<dbReference type="GO" id="GO:0022857">
    <property type="term" value="F:transmembrane transporter activity"/>
    <property type="evidence" value="ECO:0007669"/>
    <property type="project" value="InterPro"/>
</dbReference>
<dbReference type="OrthoDB" id="4142200at2759"/>
<feature type="transmembrane region" description="Helical" evidence="9">
    <location>
        <begin position="266"/>
        <end position="285"/>
    </location>
</feature>
<evidence type="ECO:0000256" key="4">
    <source>
        <dbReference type="ARBA" id="ARBA00022597"/>
    </source>
</evidence>
<evidence type="ECO:0000256" key="5">
    <source>
        <dbReference type="ARBA" id="ARBA00022692"/>
    </source>
</evidence>
<sequence>MFSWASPSLVKLMSNDTDVNPLGRPITSFEESLIASISTLGSVVGTLLSGIIAEKIGRKKTLTIFSAPFFLCYLIIANASEVFIFYITRFILGLASGCVLSLLPSYVGEISENSNRGSLGSVFGIMNSLGNFLVFAVGPLVSIKTFAYILMVPVTLFFVTFIPFVPESPYHFLSKDNEKAAGKSLKKIRCHENFEKELLCLQDIVKEAKDNKVTLKDLFSSAATKKGLLVCCGLFLFQQSLGIGVIMTYLQPILDASGNAVPSNTASLLIGIIQVISCIVATFVVDSLGRKILLHISSAGCSISLFALGTYFILNEHNYNLESIFWLPLASLIAYFTFFNFGYATIPWSLCGELFSINVKSLCASFASCLCLILSFLVTLLFPLLRDAFGMGGVFCVFSALGVLASVFVILFVPETKGKSFLEIQNELSGKPKKYSEVYDCS</sequence>
<keyword evidence="7 9" id="KW-0472">Membrane</keyword>
<evidence type="ECO:0000259" key="10">
    <source>
        <dbReference type="PROSITE" id="PS50850"/>
    </source>
</evidence>
<dbReference type="InterPro" id="IPR003663">
    <property type="entry name" value="Sugar/inositol_transpt"/>
</dbReference>
<dbReference type="AlphaFoldDB" id="A0A9P0GD53"/>
<feature type="transmembrane region" description="Helical" evidence="9">
    <location>
        <begin position="388"/>
        <end position="413"/>
    </location>
</feature>
<feature type="transmembrane region" description="Helical" evidence="9">
    <location>
        <begin position="83"/>
        <end position="107"/>
    </location>
</feature>
<evidence type="ECO:0000256" key="8">
    <source>
        <dbReference type="ARBA" id="ARBA00023180"/>
    </source>
</evidence>
<protein>
    <recommendedName>
        <fullName evidence="10">Major facilitator superfamily (MFS) profile domain-containing protein</fullName>
    </recommendedName>
</protein>
<feature type="transmembrane region" description="Helical" evidence="9">
    <location>
        <begin position="119"/>
        <end position="140"/>
    </location>
</feature>
<evidence type="ECO:0000313" key="12">
    <source>
        <dbReference type="Proteomes" id="UP001153636"/>
    </source>
</evidence>
<accession>A0A9P0GD53</accession>
<feature type="transmembrane region" description="Helical" evidence="9">
    <location>
        <begin position="292"/>
        <end position="314"/>
    </location>
</feature>
<feature type="transmembrane region" description="Helical" evidence="9">
    <location>
        <begin position="60"/>
        <end position="77"/>
    </location>
</feature>
<dbReference type="PROSITE" id="PS50850">
    <property type="entry name" value="MFS"/>
    <property type="match status" value="1"/>
</dbReference>
<dbReference type="InterPro" id="IPR005829">
    <property type="entry name" value="Sugar_transporter_CS"/>
</dbReference>
<keyword evidence="8" id="KW-0325">Glycoprotein</keyword>
<evidence type="ECO:0000256" key="9">
    <source>
        <dbReference type="SAM" id="Phobius"/>
    </source>
</evidence>
<dbReference type="SUPFAM" id="SSF103473">
    <property type="entry name" value="MFS general substrate transporter"/>
    <property type="match status" value="1"/>
</dbReference>
<dbReference type="PROSITE" id="PS00216">
    <property type="entry name" value="SUGAR_TRANSPORT_1"/>
    <property type="match status" value="1"/>
</dbReference>
<dbReference type="Gene3D" id="1.20.1250.20">
    <property type="entry name" value="MFS general substrate transporter like domains"/>
    <property type="match status" value="1"/>
</dbReference>
<feature type="domain" description="Major facilitator superfamily (MFS) profile" evidence="10">
    <location>
        <begin position="1"/>
        <end position="417"/>
    </location>
</feature>
<dbReference type="GO" id="GO:0005886">
    <property type="term" value="C:plasma membrane"/>
    <property type="evidence" value="ECO:0007669"/>
    <property type="project" value="UniProtKB-SubCell"/>
</dbReference>
<dbReference type="InterPro" id="IPR050549">
    <property type="entry name" value="MFS_Trehalose_Transporter"/>
</dbReference>
<feature type="transmembrane region" description="Helical" evidence="9">
    <location>
        <begin position="326"/>
        <end position="350"/>
    </location>
</feature>
<keyword evidence="2" id="KW-0813">Transport</keyword>
<evidence type="ECO:0000256" key="7">
    <source>
        <dbReference type="ARBA" id="ARBA00023136"/>
    </source>
</evidence>
<evidence type="ECO:0000256" key="1">
    <source>
        <dbReference type="ARBA" id="ARBA00004651"/>
    </source>
</evidence>
<dbReference type="PANTHER" id="PTHR48021">
    <property type="match status" value="1"/>
</dbReference>
<dbReference type="PANTHER" id="PTHR48021:SF47">
    <property type="entry name" value="GH17672P"/>
    <property type="match status" value="1"/>
</dbReference>
<proteinExistence type="predicted"/>
<reference evidence="11" key="1">
    <citation type="submission" date="2022-01" db="EMBL/GenBank/DDBJ databases">
        <authorList>
            <person name="King R."/>
        </authorList>
    </citation>
    <scope>NUCLEOTIDE SEQUENCE</scope>
</reference>
<gene>
    <name evidence="11" type="ORF">PSYICH_LOCUS7257</name>
</gene>
<feature type="transmembrane region" description="Helical" evidence="9">
    <location>
        <begin position="146"/>
        <end position="165"/>
    </location>
</feature>
<evidence type="ECO:0000256" key="6">
    <source>
        <dbReference type="ARBA" id="ARBA00022989"/>
    </source>
</evidence>
<dbReference type="PRINTS" id="PR00171">
    <property type="entry name" value="SUGRTRNSPORT"/>
</dbReference>
<evidence type="ECO:0000256" key="3">
    <source>
        <dbReference type="ARBA" id="ARBA00022475"/>
    </source>
</evidence>
<dbReference type="Proteomes" id="UP001153636">
    <property type="component" value="Chromosome 2"/>
</dbReference>
<keyword evidence="5 9" id="KW-0812">Transmembrane</keyword>
<keyword evidence="6 9" id="KW-1133">Transmembrane helix</keyword>
<comment type="subcellular location">
    <subcellularLocation>
        <location evidence="1">Cell membrane</location>
        <topology evidence="1">Multi-pass membrane protein</topology>
    </subcellularLocation>
</comment>
<keyword evidence="3" id="KW-1003">Cell membrane</keyword>
<keyword evidence="12" id="KW-1185">Reference proteome</keyword>
<dbReference type="InterPro" id="IPR020846">
    <property type="entry name" value="MFS_dom"/>
</dbReference>
<dbReference type="InterPro" id="IPR005828">
    <property type="entry name" value="MFS_sugar_transport-like"/>
</dbReference>
<dbReference type="EMBL" id="OV651814">
    <property type="protein sequence ID" value="CAH1106551.1"/>
    <property type="molecule type" value="Genomic_DNA"/>
</dbReference>
<dbReference type="PROSITE" id="PS00217">
    <property type="entry name" value="SUGAR_TRANSPORT_2"/>
    <property type="match status" value="1"/>
</dbReference>
<evidence type="ECO:0000313" key="11">
    <source>
        <dbReference type="EMBL" id="CAH1106551.1"/>
    </source>
</evidence>
<keyword evidence="4" id="KW-0762">Sugar transport</keyword>